<reference evidence="2" key="1">
    <citation type="submission" date="2021-05" db="EMBL/GenBank/DDBJ databases">
        <authorList>
            <person name="Stam R."/>
        </authorList>
    </citation>
    <scope>NUCLEOTIDE SEQUENCE</scope>
    <source>
        <strain evidence="2">CS162</strain>
    </source>
</reference>
<dbReference type="RefSeq" id="XP_043172691.1">
    <property type="nucleotide sequence ID" value="XM_043316756.1"/>
</dbReference>
<gene>
    <name evidence="2" type="ORF">ALTATR162_LOCUS9123</name>
</gene>
<sequence>MGILDLADELLRIILEYVASEPEKPISLERRAYLSQESFKLPLPLEPDDADTIAKFRLTCRKFSDLGVIHQFSRITTRFSRKGLDRLEKIANQPHIAGRVKKFSYMVPFFYDQGRERIQELLHTRPESFGFLDVGHFQEKVNEQRDILRTRKDARILHFALQRFTSLQHIQILRLQDQEDAVLVQYMRGHNELNSLVPTWPPACLHSAKTIGQALLESESPCSRFSSPMLSPQSVLGAANNPPSTLGILAERLTCLELHFDDSTDLDVRMRHLSSLSKALFTAAKNIEAVHIGFPSYRPLTLRLEELFHNVKWEKLQAFGIQAWRLNADEILSIARRHKDTLRGLRLRDVLLKEGSMWRDVLPCLRDDLTRLDWVSLRRIGYEKHFDEQFVMGVEVPDDPLGSDSSEESDESDFEYGEHEDPSDDHSGSGNDADGSSIAGTESDAETDEPEQGGTLHFPPMPDTPASITWCNCNGHMDSVDALGDDGVMVTNQQRKFWEKWVPTPRIRFLLTYGRIINNIVNYSSTRLFLLHPYLSKHCAGAPGSLHTLCLSRSVPLFQLLDFK</sequence>
<dbReference type="GeneID" id="67021310"/>
<dbReference type="OrthoDB" id="4179303at2759"/>
<keyword evidence="3" id="KW-1185">Reference proteome</keyword>
<protein>
    <submittedName>
        <fullName evidence="2">Uncharacterized protein</fullName>
    </submittedName>
</protein>
<feature type="compositionally biased region" description="Acidic residues" evidence="1">
    <location>
        <begin position="405"/>
        <end position="415"/>
    </location>
</feature>
<dbReference type="Proteomes" id="UP000676310">
    <property type="component" value="Unassembled WGS sequence"/>
</dbReference>
<proteinExistence type="predicted"/>
<evidence type="ECO:0000313" key="3">
    <source>
        <dbReference type="Proteomes" id="UP000676310"/>
    </source>
</evidence>
<evidence type="ECO:0000256" key="1">
    <source>
        <dbReference type="SAM" id="MobiDB-lite"/>
    </source>
</evidence>
<name>A0A8J2N552_9PLEO</name>
<accession>A0A8J2N552</accession>
<feature type="compositionally biased region" description="Basic and acidic residues" evidence="1">
    <location>
        <begin position="416"/>
        <end position="427"/>
    </location>
</feature>
<feature type="region of interest" description="Disordered" evidence="1">
    <location>
        <begin position="395"/>
        <end position="461"/>
    </location>
</feature>
<dbReference type="EMBL" id="CAJRGZ010000023">
    <property type="protein sequence ID" value="CAG5179279.1"/>
    <property type="molecule type" value="Genomic_DNA"/>
</dbReference>
<comment type="caution">
    <text evidence="2">The sequence shown here is derived from an EMBL/GenBank/DDBJ whole genome shotgun (WGS) entry which is preliminary data.</text>
</comment>
<evidence type="ECO:0000313" key="2">
    <source>
        <dbReference type="EMBL" id="CAG5179279.1"/>
    </source>
</evidence>
<organism evidence="2 3">
    <name type="scientific">Alternaria atra</name>
    <dbReference type="NCBI Taxonomy" id="119953"/>
    <lineage>
        <taxon>Eukaryota</taxon>
        <taxon>Fungi</taxon>
        <taxon>Dikarya</taxon>
        <taxon>Ascomycota</taxon>
        <taxon>Pezizomycotina</taxon>
        <taxon>Dothideomycetes</taxon>
        <taxon>Pleosporomycetidae</taxon>
        <taxon>Pleosporales</taxon>
        <taxon>Pleosporineae</taxon>
        <taxon>Pleosporaceae</taxon>
        <taxon>Alternaria</taxon>
        <taxon>Alternaria sect. Ulocladioides</taxon>
    </lineage>
</organism>
<dbReference type="AlphaFoldDB" id="A0A8J2N552"/>